<dbReference type="EMBL" id="LLXJ01005038">
    <property type="protein sequence ID" value="PKB95188.1"/>
    <property type="molecule type" value="Genomic_DNA"/>
</dbReference>
<name>A0A2N0NKT5_9GLOM</name>
<gene>
    <name evidence="1" type="ORF">RhiirA5_437203</name>
</gene>
<evidence type="ECO:0000313" key="1">
    <source>
        <dbReference type="EMBL" id="PKB95188.1"/>
    </source>
</evidence>
<accession>A0A2N0NKT5</accession>
<dbReference type="InterPro" id="IPR036397">
    <property type="entry name" value="RNaseH_sf"/>
</dbReference>
<reference evidence="1 2" key="2">
    <citation type="submission" date="2017-09" db="EMBL/GenBank/DDBJ databases">
        <title>Extensive intraspecific genome diversity in a model arbuscular mycorrhizal fungus.</title>
        <authorList>
            <person name="Chen E.C."/>
            <person name="Morin E."/>
            <person name="Beaudet D."/>
            <person name="Noel J."/>
            <person name="Ndikumana S."/>
            <person name="Charron P."/>
            <person name="St-Onge C."/>
            <person name="Giorgi J."/>
            <person name="Grigoriev I.V."/>
            <person name="Roux C."/>
            <person name="Martin F.M."/>
            <person name="Corradi N."/>
        </authorList>
    </citation>
    <scope>NUCLEOTIDE SEQUENCE [LARGE SCALE GENOMIC DNA]</scope>
    <source>
        <strain evidence="1 2">A5</strain>
    </source>
</reference>
<sequence>MWAEMKAMVRHRDPPPSNIKMLEKYVKDAWNDIPPEYYKKLIDSMPRRIEAWAELVSKIFPSIIAHLPNFHIIRHFKTHIQNFGPLVNTAVSTKEMVHCIFKSTIPHSNKKNIESDFSRYHNTLQALQYLLDGGVESHSYWFS</sequence>
<dbReference type="GO" id="GO:0003676">
    <property type="term" value="F:nucleic acid binding"/>
    <property type="evidence" value="ECO:0007669"/>
    <property type="project" value="InterPro"/>
</dbReference>
<dbReference type="Gene3D" id="3.30.420.10">
    <property type="entry name" value="Ribonuclease H-like superfamily/Ribonuclease H"/>
    <property type="match status" value="1"/>
</dbReference>
<protein>
    <submittedName>
        <fullName evidence="1">Uncharacterized protein</fullName>
    </submittedName>
</protein>
<comment type="caution">
    <text evidence="1">The sequence shown here is derived from an EMBL/GenBank/DDBJ whole genome shotgun (WGS) entry which is preliminary data.</text>
</comment>
<dbReference type="Proteomes" id="UP000232722">
    <property type="component" value="Unassembled WGS sequence"/>
</dbReference>
<organism evidence="1 2">
    <name type="scientific">Rhizophagus irregularis</name>
    <dbReference type="NCBI Taxonomy" id="588596"/>
    <lineage>
        <taxon>Eukaryota</taxon>
        <taxon>Fungi</taxon>
        <taxon>Fungi incertae sedis</taxon>
        <taxon>Mucoromycota</taxon>
        <taxon>Glomeromycotina</taxon>
        <taxon>Glomeromycetes</taxon>
        <taxon>Glomerales</taxon>
        <taxon>Glomeraceae</taxon>
        <taxon>Rhizophagus</taxon>
    </lineage>
</organism>
<reference evidence="1 2" key="1">
    <citation type="submission" date="2016-04" db="EMBL/GenBank/DDBJ databases">
        <title>Genome analyses suggest a sexual origin of heterokaryosis in a supposedly ancient asexual fungus.</title>
        <authorList>
            <person name="Ropars J."/>
            <person name="Sedzielewska K."/>
            <person name="Noel J."/>
            <person name="Charron P."/>
            <person name="Farinelli L."/>
            <person name="Marton T."/>
            <person name="Kruger M."/>
            <person name="Pelin A."/>
            <person name="Brachmann A."/>
            <person name="Corradi N."/>
        </authorList>
    </citation>
    <scope>NUCLEOTIDE SEQUENCE [LARGE SCALE GENOMIC DNA]</scope>
    <source>
        <strain evidence="1 2">A5</strain>
    </source>
</reference>
<dbReference type="AlphaFoldDB" id="A0A2N0NKT5"/>
<proteinExistence type="predicted"/>
<evidence type="ECO:0000313" key="2">
    <source>
        <dbReference type="Proteomes" id="UP000232722"/>
    </source>
</evidence>